<name>A0A5C6BEQ1_9PLAN</name>
<comment type="caution">
    <text evidence="1">The sequence shown here is derived from an EMBL/GenBank/DDBJ whole genome shotgun (WGS) entry which is preliminary data.</text>
</comment>
<organism evidence="1 2">
    <name type="scientific">Symmachiella macrocystis</name>
    <dbReference type="NCBI Taxonomy" id="2527985"/>
    <lineage>
        <taxon>Bacteria</taxon>
        <taxon>Pseudomonadati</taxon>
        <taxon>Planctomycetota</taxon>
        <taxon>Planctomycetia</taxon>
        <taxon>Planctomycetales</taxon>
        <taxon>Planctomycetaceae</taxon>
        <taxon>Symmachiella</taxon>
    </lineage>
</organism>
<sequence length="59" mass="6566">MVIRGYLWKTAARTTARVPTGAELFRRNNITGRLEFSTQQPADPEGLLLTGFELETLSA</sequence>
<evidence type="ECO:0000313" key="1">
    <source>
        <dbReference type="EMBL" id="TWU08944.1"/>
    </source>
</evidence>
<dbReference type="Proteomes" id="UP000320735">
    <property type="component" value="Unassembled WGS sequence"/>
</dbReference>
<keyword evidence="2" id="KW-1185">Reference proteome</keyword>
<gene>
    <name evidence="1" type="ORF">CA54_41830</name>
</gene>
<reference evidence="1 2" key="1">
    <citation type="submission" date="2019-02" db="EMBL/GenBank/DDBJ databases">
        <title>Deep-cultivation of Planctomycetes and their phenomic and genomic characterization uncovers novel biology.</title>
        <authorList>
            <person name="Wiegand S."/>
            <person name="Jogler M."/>
            <person name="Boedeker C."/>
            <person name="Pinto D."/>
            <person name="Vollmers J."/>
            <person name="Rivas-Marin E."/>
            <person name="Kohn T."/>
            <person name="Peeters S.H."/>
            <person name="Heuer A."/>
            <person name="Rast P."/>
            <person name="Oberbeckmann S."/>
            <person name="Bunk B."/>
            <person name="Jeske O."/>
            <person name="Meyerdierks A."/>
            <person name="Storesund J.E."/>
            <person name="Kallscheuer N."/>
            <person name="Luecker S."/>
            <person name="Lage O.M."/>
            <person name="Pohl T."/>
            <person name="Merkel B.J."/>
            <person name="Hornburger P."/>
            <person name="Mueller R.-W."/>
            <person name="Bruemmer F."/>
            <person name="Labrenz M."/>
            <person name="Spormann A.M."/>
            <person name="Op Den Camp H."/>
            <person name="Overmann J."/>
            <person name="Amann R."/>
            <person name="Jetten M.S.M."/>
            <person name="Mascher T."/>
            <person name="Medema M.H."/>
            <person name="Devos D.P."/>
            <person name="Kaster A.-K."/>
            <person name="Ovreas L."/>
            <person name="Rohde M."/>
            <person name="Galperin M.Y."/>
            <person name="Jogler C."/>
        </authorList>
    </citation>
    <scope>NUCLEOTIDE SEQUENCE [LARGE SCALE GENOMIC DNA]</scope>
    <source>
        <strain evidence="1 2">CA54</strain>
    </source>
</reference>
<dbReference type="AlphaFoldDB" id="A0A5C6BEQ1"/>
<dbReference type="EMBL" id="SJPP01000002">
    <property type="protein sequence ID" value="TWU08944.1"/>
    <property type="molecule type" value="Genomic_DNA"/>
</dbReference>
<proteinExistence type="predicted"/>
<evidence type="ECO:0000313" key="2">
    <source>
        <dbReference type="Proteomes" id="UP000320735"/>
    </source>
</evidence>
<protein>
    <submittedName>
        <fullName evidence="1">Uncharacterized protein</fullName>
    </submittedName>
</protein>
<accession>A0A5C6BEQ1</accession>